<dbReference type="OrthoDB" id="797595at2"/>
<gene>
    <name evidence="2" type="ORF">FRZ54_18035</name>
</gene>
<dbReference type="EMBL" id="CP042436">
    <property type="protein sequence ID" value="QEC64396.1"/>
    <property type="molecule type" value="Genomic_DNA"/>
</dbReference>
<proteinExistence type="predicted"/>
<feature type="chain" id="PRO_5023053722" evidence="1">
    <location>
        <begin position="19"/>
        <end position="119"/>
    </location>
</feature>
<accession>A0A5B8V1F9</accession>
<evidence type="ECO:0000313" key="3">
    <source>
        <dbReference type="Proteomes" id="UP000321479"/>
    </source>
</evidence>
<evidence type="ECO:0000256" key="1">
    <source>
        <dbReference type="SAM" id="SignalP"/>
    </source>
</evidence>
<keyword evidence="1" id="KW-0732">Signal</keyword>
<dbReference type="Proteomes" id="UP000321479">
    <property type="component" value="Chromosome"/>
</dbReference>
<evidence type="ECO:0000313" key="2">
    <source>
        <dbReference type="EMBL" id="QEC64396.1"/>
    </source>
</evidence>
<organism evidence="2 3">
    <name type="scientific">Mucilaginibacter ginsenosidivorans</name>
    <dbReference type="NCBI Taxonomy" id="398053"/>
    <lineage>
        <taxon>Bacteria</taxon>
        <taxon>Pseudomonadati</taxon>
        <taxon>Bacteroidota</taxon>
        <taxon>Sphingobacteriia</taxon>
        <taxon>Sphingobacteriales</taxon>
        <taxon>Sphingobacteriaceae</taxon>
        <taxon>Mucilaginibacter</taxon>
    </lineage>
</organism>
<reference evidence="2 3" key="1">
    <citation type="journal article" date="2017" name="Curr. Microbiol.">
        <title>Mucilaginibacter ginsenosidivorans sp. nov., Isolated from Soil of Ginseng Field.</title>
        <authorList>
            <person name="Kim M.M."/>
            <person name="Siddiqi M.Z."/>
            <person name="Im W.T."/>
        </authorList>
    </citation>
    <scope>NUCLEOTIDE SEQUENCE [LARGE SCALE GENOMIC DNA]</scope>
    <source>
        <strain evidence="2 3">Gsoil 3017</strain>
    </source>
</reference>
<feature type="signal peptide" evidence="1">
    <location>
        <begin position="1"/>
        <end position="18"/>
    </location>
</feature>
<dbReference type="RefSeq" id="WP_147033166.1">
    <property type="nucleotide sequence ID" value="NZ_CP042436.1"/>
</dbReference>
<protein>
    <submittedName>
        <fullName evidence="2">Uncharacterized protein</fullName>
    </submittedName>
</protein>
<dbReference type="AlphaFoldDB" id="A0A5B8V1F9"/>
<name>A0A5B8V1F9_9SPHI</name>
<dbReference type="KEGG" id="mgin:FRZ54_18035"/>
<sequence length="119" mass="13800">MKKITVLFLALITGAAVSAQQKSRVTHMTVTIVDDHAALRVGRRPNNMFITRDDTAQVQRVIDLDMHVRARDEPAAYEKMMMNILKPYYDNNWKLVTADVEFVASSNTEIFRYYFIKEE</sequence>
<keyword evidence="3" id="KW-1185">Reference proteome</keyword>